<sequence>MTRFMQGHLTSLKVNSEHVRGPTNTCHHRSFPRQEWVPLSPRQNKLLVGFFKNDRMKRVAVGVLEKSMRLNDSFDLVQLRDGQGVEWVAGDGGGVVAKFEVGGGGGGVLKKMWVFFGLDAVLGDAPWRIGGAVERV</sequence>
<dbReference type="EMBL" id="JBJUIK010000016">
    <property type="protein sequence ID" value="KAL3499490.1"/>
    <property type="molecule type" value="Genomic_DNA"/>
</dbReference>
<comment type="caution">
    <text evidence="1">The sequence shown here is derived from an EMBL/GenBank/DDBJ whole genome shotgun (WGS) entry which is preliminary data.</text>
</comment>
<organism evidence="1 2">
    <name type="scientific">Cinchona calisaya</name>
    <dbReference type="NCBI Taxonomy" id="153742"/>
    <lineage>
        <taxon>Eukaryota</taxon>
        <taxon>Viridiplantae</taxon>
        <taxon>Streptophyta</taxon>
        <taxon>Embryophyta</taxon>
        <taxon>Tracheophyta</taxon>
        <taxon>Spermatophyta</taxon>
        <taxon>Magnoliopsida</taxon>
        <taxon>eudicotyledons</taxon>
        <taxon>Gunneridae</taxon>
        <taxon>Pentapetalae</taxon>
        <taxon>asterids</taxon>
        <taxon>lamiids</taxon>
        <taxon>Gentianales</taxon>
        <taxon>Rubiaceae</taxon>
        <taxon>Cinchonoideae</taxon>
        <taxon>Cinchoneae</taxon>
        <taxon>Cinchona</taxon>
    </lineage>
</organism>
<accession>A0ABD2XYT8</accession>
<protein>
    <submittedName>
        <fullName evidence="1">Uncharacterized protein</fullName>
    </submittedName>
</protein>
<reference evidence="1 2" key="1">
    <citation type="submission" date="2024-11" db="EMBL/GenBank/DDBJ databases">
        <title>A near-complete genome assembly of Cinchona calisaya.</title>
        <authorList>
            <person name="Lian D.C."/>
            <person name="Zhao X.W."/>
            <person name="Wei L."/>
        </authorList>
    </citation>
    <scope>NUCLEOTIDE SEQUENCE [LARGE SCALE GENOMIC DNA]</scope>
    <source>
        <tissue evidence="1">Nenye</tissue>
    </source>
</reference>
<keyword evidence="2" id="KW-1185">Reference proteome</keyword>
<gene>
    <name evidence="1" type="ORF">ACH5RR_038583</name>
</gene>
<dbReference type="Proteomes" id="UP001630127">
    <property type="component" value="Unassembled WGS sequence"/>
</dbReference>
<evidence type="ECO:0000313" key="1">
    <source>
        <dbReference type="EMBL" id="KAL3499490.1"/>
    </source>
</evidence>
<name>A0ABD2XYT8_9GENT</name>
<dbReference type="AlphaFoldDB" id="A0ABD2XYT8"/>
<proteinExistence type="predicted"/>
<evidence type="ECO:0000313" key="2">
    <source>
        <dbReference type="Proteomes" id="UP001630127"/>
    </source>
</evidence>